<organism evidence="2">
    <name type="scientific">Woronichinia naegeliana WA131</name>
    <dbReference type="NCBI Taxonomy" id="2824559"/>
    <lineage>
        <taxon>Bacteria</taxon>
        <taxon>Bacillati</taxon>
        <taxon>Cyanobacteriota</taxon>
        <taxon>Cyanophyceae</taxon>
        <taxon>Synechococcales</taxon>
        <taxon>Coelosphaeriaceae</taxon>
        <taxon>Woronichinia</taxon>
    </lineage>
</organism>
<name>A0A977KXR3_9CYAN</name>
<accession>A0A977KXR3</accession>
<dbReference type="Pfam" id="PF13990">
    <property type="entry name" value="YjcZ"/>
    <property type="match status" value="1"/>
</dbReference>
<dbReference type="AlphaFoldDB" id="A0A977KXR3"/>
<keyword evidence="1" id="KW-0175">Coiled coil</keyword>
<reference evidence="2" key="1">
    <citation type="submission" date="2021-04" db="EMBL/GenBank/DDBJ databases">
        <title>Genome sequence of Woronichinia naegeliana from Washington state freshwater lake bloom.</title>
        <authorList>
            <person name="Dreher T.W."/>
        </authorList>
    </citation>
    <scope>NUCLEOTIDE SEQUENCE</scope>
    <source>
        <strain evidence="2">WA131</strain>
    </source>
</reference>
<evidence type="ECO:0000256" key="1">
    <source>
        <dbReference type="SAM" id="Coils"/>
    </source>
</evidence>
<protein>
    <submittedName>
        <fullName evidence="2">YjcZ-like family protein</fullName>
    </submittedName>
</protein>
<dbReference type="KEGG" id="wna:KA717_02580"/>
<feature type="coiled-coil region" evidence="1">
    <location>
        <begin position="87"/>
        <end position="156"/>
    </location>
</feature>
<dbReference type="SUPFAM" id="SSF57997">
    <property type="entry name" value="Tropomyosin"/>
    <property type="match status" value="1"/>
</dbReference>
<dbReference type="InterPro" id="IPR025599">
    <property type="entry name" value="YjcZ"/>
</dbReference>
<dbReference type="EMBL" id="CP073041">
    <property type="protein sequence ID" value="UXE61838.1"/>
    <property type="molecule type" value="Genomic_DNA"/>
</dbReference>
<gene>
    <name evidence="2" type="ORF">KA717_02580</name>
</gene>
<evidence type="ECO:0000313" key="2">
    <source>
        <dbReference type="EMBL" id="UXE61838.1"/>
    </source>
</evidence>
<dbReference type="Proteomes" id="UP001065613">
    <property type="component" value="Chromosome"/>
</dbReference>
<dbReference type="Gene3D" id="1.20.920.20">
    <property type="match status" value="1"/>
</dbReference>
<proteinExistence type="predicted"/>
<sequence>MSLIYFNDFQRKEHEIPIITDKILVDLVNSIQVNDNLISFRQKRGLFGQFLDNLTGADRKRQIATDKNVNVAMQSLCSWVLDISNNLNVSNNAIVNIEERLAEIEEDLIEIEDKLIETRQVIRNHREEINLLKEMVNQLQSRVENHDHRILSLEQRADRKDVEIKIINAIAAWHSERTYKDFHWAIQVAFVTREIVDYALSDYERLITKDKDKQLRQSIIDQILAADKTIPDNYFSLIELLNLSYNKTSPENRELAGYLLEVESIFEQRIAKTPYLFTLGKALELAQQQQHQDPAKAAFELCRNSPNTRIYPATSKREFVERIVNETASDRLNSITLV</sequence>